<dbReference type="Proteomes" id="UP001500493">
    <property type="component" value="Unassembled WGS sequence"/>
</dbReference>
<evidence type="ECO:0000313" key="3">
    <source>
        <dbReference type="Proteomes" id="UP001500493"/>
    </source>
</evidence>
<comment type="caution">
    <text evidence="2">The sequence shown here is derived from an EMBL/GenBank/DDBJ whole genome shotgun (WGS) entry which is preliminary data.</text>
</comment>
<dbReference type="AlphaFoldDB" id="A0AAW3CEH1"/>
<proteinExistence type="predicted"/>
<gene>
    <name evidence="2" type="ORF">Q4I32_000636</name>
</gene>
<feature type="compositionally biased region" description="Basic and acidic residues" evidence="1">
    <location>
        <begin position="1"/>
        <end position="12"/>
    </location>
</feature>
<name>A0AAW3CEH1_9TRYP</name>
<reference evidence="2" key="1">
    <citation type="submission" date="2024-02" db="EMBL/GenBank/DDBJ databases">
        <title>FIRST GENOME SEQUENCES OF Leishmania (Viannia) shawi, Leishmania (Viannia) lindenbergi AND Leishmania (Viannia) utingensis.</title>
        <authorList>
            <person name="Resadore F."/>
            <person name="Custodio M.G.F."/>
            <person name="Boite M.C."/>
            <person name="Cupolillo E."/>
            <person name="Ferreira G.E.M."/>
        </authorList>
    </citation>
    <scope>NUCLEOTIDE SEQUENCE</scope>
    <source>
        <strain evidence="2">MHOM/BR/2013/18 LTA MLF</strain>
    </source>
</reference>
<feature type="region of interest" description="Disordered" evidence="1">
    <location>
        <begin position="1"/>
        <end position="39"/>
    </location>
</feature>
<evidence type="ECO:0000256" key="1">
    <source>
        <dbReference type="SAM" id="MobiDB-lite"/>
    </source>
</evidence>
<feature type="compositionally biased region" description="Basic residues" evidence="1">
    <location>
        <begin position="24"/>
        <end position="33"/>
    </location>
</feature>
<organism evidence="2 3">
    <name type="scientific">Leishmania shawi</name>
    <dbReference type="NCBI Taxonomy" id="5680"/>
    <lineage>
        <taxon>Eukaryota</taxon>
        <taxon>Discoba</taxon>
        <taxon>Euglenozoa</taxon>
        <taxon>Kinetoplastea</taxon>
        <taxon>Metakinetoplastina</taxon>
        <taxon>Trypanosomatida</taxon>
        <taxon>Trypanosomatidae</taxon>
        <taxon>Leishmaniinae</taxon>
        <taxon>Leishmania</taxon>
        <taxon>Leishmania guyanensis species complex</taxon>
    </lineage>
</organism>
<protein>
    <submittedName>
        <fullName evidence="2">Uncharacterized protein</fullName>
    </submittedName>
</protein>
<dbReference type="EMBL" id="JBAMZJ010000001">
    <property type="protein sequence ID" value="KAL0532104.1"/>
    <property type="molecule type" value="Genomic_DNA"/>
</dbReference>
<evidence type="ECO:0000313" key="2">
    <source>
        <dbReference type="EMBL" id="KAL0532104.1"/>
    </source>
</evidence>
<sequence length="98" mass="10781">MASTEGRTHAREGLTLAPAPVHPRTTKRARHGKSNSALESDPWRVRGACAGGMTCLLVVCRSSWCWAVVAVASVSNQRGQGARPIRRSWGRHFFVFCY</sequence>
<accession>A0AAW3CEH1</accession>